<dbReference type="PANTHER" id="PTHR35149">
    <property type="entry name" value="SLL5132 PROTEIN"/>
    <property type="match status" value="1"/>
</dbReference>
<dbReference type="Pfam" id="PF03235">
    <property type="entry name" value="GmrSD_N"/>
    <property type="match status" value="1"/>
</dbReference>
<dbReference type="RefSeq" id="WP_127822329.1">
    <property type="nucleotide sequence ID" value="NZ_RWGX02000008.1"/>
</dbReference>
<name>A0AA94JMD1_9FLAO</name>
<dbReference type="InterPro" id="IPR011089">
    <property type="entry name" value="GmrSD_C"/>
</dbReference>
<feature type="domain" description="GmrSD restriction endonucleases C-terminal" evidence="2">
    <location>
        <begin position="440"/>
        <end position="580"/>
    </location>
</feature>
<dbReference type="EMBL" id="RWGX01000005">
    <property type="protein sequence ID" value="RVU87100.1"/>
    <property type="molecule type" value="Genomic_DNA"/>
</dbReference>
<protein>
    <submittedName>
        <fullName evidence="3">DUF262 domain-containing protein</fullName>
    </submittedName>
</protein>
<organism evidence="3">
    <name type="scientific">Flavobacterium columnare</name>
    <dbReference type="NCBI Taxonomy" id="996"/>
    <lineage>
        <taxon>Bacteria</taxon>
        <taxon>Pseudomonadati</taxon>
        <taxon>Bacteroidota</taxon>
        <taxon>Flavobacteriia</taxon>
        <taxon>Flavobacteriales</taxon>
        <taxon>Flavobacteriaceae</taxon>
        <taxon>Flavobacterium</taxon>
    </lineage>
</organism>
<proteinExistence type="predicted"/>
<comment type="caution">
    <text evidence="3">The sequence shown here is derived from an EMBL/GenBank/DDBJ whole genome shotgun (WGS) entry which is preliminary data.</text>
</comment>
<gene>
    <name evidence="3" type="ORF">EJB19_12185</name>
</gene>
<dbReference type="InterPro" id="IPR004919">
    <property type="entry name" value="GmrSD_N"/>
</dbReference>
<evidence type="ECO:0000259" key="2">
    <source>
        <dbReference type="Pfam" id="PF07510"/>
    </source>
</evidence>
<evidence type="ECO:0000259" key="1">
    <source>
        <dbReference type="Pfam" id="PF03235"/>
    </source>
</evidence>
<feature type="domain" description="GmrSD restriction endonucleases N-terminal" evidence="1">
    <location>
        <begin position="13"/>
        <end position="250"/>
    </location>
</feature>
<accession>A0AA94JMD1</accession>
<reference evidence="3" key="1">
    <citation type="submission" date="2018-12" db="EMBL/GenBank/DDBJ databases">
        <title>Draft genome sequence of Flaovobacterium columnare BGFS27 isolated from channel catfish in Alabama.</title>
        <authorList>
            <person name="Cai W."/>
            <person name="Arias C."/>
        </authorList>
    </citation>
    <scope>NUCLEOTIDE SEQUENCE [LARGE SCALE GENOMIC DNA]</scope>
    <source>
        <strain evidence="3">BGFS27</strain>
    </source>
</reference>
<dbReference type="AlphaFoldDB" id="A0AA94JMD1"/>
<dbReference type="PANTHER" id="PTHR35149:SF2">
    <property type="entry name" value="DUF262 DOMAIN-CONTAINING PROTEIN"/>
    <property type="match status" value="1"/>
</dbReference>
<dbReference type="Pfam" id="PF07510">
    <property type="entry name" value="GmrSD_C"/>
    <property type="match status" value="1"/>
</dbReference>
<sequence length="591" mass="69514">MTEEQKIISRCFKDIFDTNVRYEIPFFQRGYAWEKKQWDKLWDDIYEEILPALENNNFEDEEHFFGPVVVLEKSNAPHPNLKRYLIIDGQQRITTIYLLLGLIRKSLNNLSHLSSEAQNYCAEIDKLLINNVNGGDDYLKLKVFSSKGDRYPTYKTVFLENPSSPYLVEDQKLYFPDTNKIDQFVKFYDKRTKTYNVQDLWQLFQVITKSLTIVWIPLDEKKDDAQAIFESLNDAGMPLTASELLCNYIFKPILNDSTNEHEKLHNDFWLKARKEVGEGNFEDYLINLFSIGEKKRIGQGRRMYVHFKNRNKKITKDKAVATLNDILENAKYYNNIKQPLKFPHKDGRIKSLLYNISQTNMTSITPFLMSVLKSYELNNLSDTDTIDLLQETYVLLVRSKFGNRRVTKFDTFFPSLLNDIINEPDKSRAIEKKFQLESLWVSNQEFEDAFLTKELYNQRELNFARHILQELDKYLQEFKEYPDYSTINTIEHILPQNLNEHWATYLKDDAENPNLKVVINTVGNLLLNSSPANSTFGQKPFAEKINLYTEVSALSRKLKESNLPKWDIEEINNRSKKLSENGLAIWKWKSQ</sequence>
<evidence type="ECO:0000313" key="3">
    <source>
        <dbReference type="EMBL" id="RVU87100.1"/>
    </source>
</evidence>